<name>A0A8W8K5W8_MAGGI</name>
<dbReference type="EnsemblMetazoa" id="G22234.1">
    <property type="protein sequence ID" value="G22234.1:cds"/>
    <property type="gene ID" value="G22234"/>
</dbReference>
<evidence type="ECO:0000256" key="2">
    <source>
        <dbReference type="SAM" id="Phobius"/>
    </source>
</evidence>
<evidence type="ECO:0000256" key="1">
    <source>
        <dbReference type="SAM" id="MobiDB-lite"/>
    </source>
</evidence>
<accession>A0A8W8K5W8</accession>
<feature type="transmembrane region" description="Helical" evidence="2">
    <location>
        <begin position="24"/>
        <end position="46"/>
    </location>
</feature>
<protein>
    <submittedName>
        <fullName evidence="3">Uncharacterized protein</fullName>
    </submittedName>
</protein>
<keyword evidence="2" id="KW-0812">Transmembrane</keyword>
<sequence length="257" mass="29432">MHFGPPLNGAHAMLPMYDFGKYELVLLVVGCTTSLVVTWLIVDFYLYHRARRIKREENDHMHIHSRKMGMHLTVPFGTEQSKTTASDVVSGSKLNRQTSIRRLLNFFSRKKSNEDLNMRSKSLDDEETNHKRTLWTRARRLTEMFSNKVSNLNNQTDSITSADKVQSGLEQLDRTQVSDKENSGGSSDSGRFSADRKGAESKFGTDVDEMDVTGRSYNFGFSDLDEEGMRKPQSRKARKSKEGKPTKNLALLQFRYY</sequence>
<keyword evidence="2" id="KW-1133">Transmembrane helix</keyword>
<keyword evidence="4" id="KW-1185">Reference proteome</keyword>
<reference evidence="3" key="1">
    <citation type="submission" date="2022-08" db="UniProtKB">
        <authorList>
            <consortium name="EnsemblMetazoa"/>
        </authorList>
    </citation>
    <scope>IDENTIFICATION</scope>
    <source>
        <strain evidence="3">05x7-T-G4-1.051#20</strain>
    </source>
</reference>
<evidence type="ECO:0000313" key="4">
    <source>
        <dbReference type="Proteomes" id="UP000005408"/>
    </source>
</evidence>
<feature type="region of interest" description="Disordered" evidence="1">
    <location>
        <begin position="174"/>
        <end position="247"/>
    </location>
</feature>
<dbReference type="OMA" id="REENDHM"/>
<dbReference type="OrthoDB" id="6157266at2759"/>
<organism evidence="3 4">
    <name type="scientific">Magallana gigas</name>
    <name type="common">Pacific oyster</name>
    <name type="synonym">Crassostrea gigas</name>
    <dbReference type="NCBI Taxonomy" id="29159"/>
    <lineage>
        <taxon>Eukaryota</taxon>
        <taxon>Metazoa</taxon>
        <taxon>Spiralia</taxon>
        <taxon>Lophotrochozoa</taxon>
        <taxon>Mollusca</taxon>
        <taxon>Bivalvia</taxon>
        <taxon>Autobranchia</taxon>
        <taxon>Pteriomorphia</taxon>
        <taxon>Ostreida</taxon>
        <taxon>Ostreoidea</taxon>
        <taxon>Ostreidae</taxon>
        <taxon>Magallana</taxon>
    </lineage>
</organism>
<feature type="compositionally biased region" description="Basic and acidic residues" evidence="1">
    <location>
        <begin position="193"/>
        <end position="205"/>
    </location>
</feature>
<dbReference type="AlphaFoldDB" id="A0A8W8K5W8"/>
<proteinExistence type="predicted"/>
<dbReference type="Proteomes" id="UP000005408">
    <property type="component" value="Unassembled WGS sequence"/>
</dbReference>
<evidence type="ECO:0000313" key="3">
    <source>
        <dbReference type="EnsemblMetazoa" id="G22234.1:cds"/>
    </source>
</evidence>
<keyword evidence="2" id="KW-0472">Membrane</keyword>